<accession>A0A2V1HLZ5</accession>
<evidence type="ECO:0000313" key="3">
    <source>
        <dbReference type="Proteomes" id="UP000244893"/>
    </source>
</evidence>
<proteinExistence type="predicted"/>
<dbReference type="PANTHER" id="PTHR46623">
    <property type="entry name" value="CARBOXYMETHYLENEBUTENOLIDASE-RELATED"/>
    <property type="match status" value="1"/>
</dbReference>
<dbReference type="InterPro" id="IPR002925">
    <property type="entry name" value="Dienelactn_hydro"/>
</dbReference>
<dbReference type="PANTHER" id="PTHR46623:SF6">
    <property type="entry name" value="ALPHA_BETA-HYDROLASES SUPERFAMILY PROTEIN"/>
    <property type="match status" value="1"/>
</dbReference>
<dbReference type="SUPFAM" id="SSF53474">
    <property type="entry name" value="alpha/beta-Hydrolases"/>
    <property type="match status" value="1"/>
</dbReference>
<feature type="domain" description="Dienelactone hydrolase" evidence="1">
    <location>
        <begin position="14"/>
        <end position="242"/>
    </location>
</feature>
<dbReference type="InterPro" id="IPR051049">
    <property type="entry name" value="Dienelactone_hydrolase-like"/>
</dbReference>
<organism evidence="2 3">
    <name type="scientific">Amnibacterium flavum</name>
    <dbReference type="NCBI Taxonomy" id="2173173"/>
    <lineage>
        <taxon>Bacteria</taxon>
        <taxon>Bacillati</taxon>
        <taxon>Actinomycetota</taxon>
        <taxon>Actinomycetes</taxon>
        <taxon>Micrococcales</taxon>
        <taxon>Microbacteriaceae</taxon>
        <taxon>Amnibacterium</taxon>
    </lineage>
</organism>
<dbReference type="OrthoDB" id="3208682at2"/>
<dbReference type="GO" id="GO:0016787">
    <property type="term" value="F:hydrolase activity"/>
    <property type="evidence" value="ECO:0007669"/>
    <property type="project" value="UniProtKB-KW"/>
</dbReference>
<dbReference type="Proteomes" id="UP000244893">
    <property type="component" value="Unassembled WGS sequence"/>
</dbReference>
<dbReference type="Gene3D" id="3.40.50.1820">
    <property type="entry name" value="alpha/beta hydrolase"/>
    <property type="match status" value="1"/>
</dbReference>
<sequence>MGQHIEIDTTGGTINAYRADPEGAPLGGIVLIHELWGLVEHIADVADRFAAEGYLVVAPDLLSNIGITPEVGAELAALRSHPDPKVRADAQPAFREKLSAAHSPDYAQWAISVLQQVTDYVSAQFDEEGDLATVGFCFGGTYAWALGAADARIRLAVPFYGIPPEHSSFADIQGSVLAFFGETDERVTSTLPATSAALAETDVDFTSVVYPGVGHAFFNDTNPATYDADAANDAWAQTLIALGRAIPS</sequence>
<evidence type="ECO:0000313" key="2">
    <source>
        <dbReference type="EMBL" id="PVZ93656.1"/>
    </source>
</evidence>
<name>A0A2V1HLZ5_9MICO</name>
<dbReference type="InterPro" id="IPR029058">
    <property type="entry name" value="AB_hydrolase_fold"/>
</dbReference>
<comment type="caution">
    <text evidence="2">The sequence shown here is derived from an EMBL/GenBank/DDBJ whole genome shotgun (WGS) entry which is preliminary data.</text>
</comment>
<dbReference type="EMBL" id="QEOP01000003">
    <property type="protein sequence ID" value="PVZ93656.1"/>
    <property type="molecule type" value="Genomic_DNA"/>
</dbReference>
<dbReference type="Pfam" id="PF01738">
    <property type="entry name" value="DLH"/>
    <property type="match status" value="1"/>
</dbReference>
<keyword evidence="2" id="KW-0378">Hydrolase</keyword>
<protein>
    <submittedName>
        <fullName evidence="2">Dienelactone hydrolase family protein</fullName>
    </submittedName>
</protein>
<keyword evidence="3" id="KW-1185">Reference proteome</keyword>
<evidence type="ECO:0000259" key="1">
    <source>
        <dbReference type="Pfam" id="PF01738"/>
    </source>
</evidence>
<reference evidence="2 3" key="1">
    <citation type="submission" date="2018-05" db="EMBL/GenBank/DDBJ databases">
        <title>Amnibacterium sp. M8JJ-5, whole genome shotgun sequence.</title>
        <authorList>
            <person name="Tuo L."/>
        </authorList>
    </citation>
    <scope>NUCLEOTIDE SEQUENCE [LARGE SCALE GENOMIC DNA]</scope>
    <source>
        <strain evidence="2 3">M8JJ-5</strain>
    </source>
</reference>
<dbReference type="AlphaFoldDB" id="A0A2V1HLZ5"/>
<gene>
    <name evidence="2" type="ORF">DDQ50_14870</name>
</gene>